<dbReference type="InterPro" id="IPR015590">
    <property type="entry name" value="Aldehyde_DH_dom"/>
</dbReference>
<dbReference type="PROSITE" id="PS00070">
    <property type="entry name" value="ALDEHYDE_DEHYDR_CYS"/>
    <property type="match status" value="1"/>
</dbReference>
<dbReference type="GO" id="GO:0004777">
    <property type="term" value="F:succinate-semialdehyde dehydrogenase (NAD+) activity"/>
    <property type="evidence" value="ECO:0007669"/>
    <property type="project" value="TreeGrafter"/>
</dbReference>
<dbReference type="eggNOG" id="COG1012">
    <property type="taxonomic scope" value="Bacteria"/>
</dbReference>
<dbReference type="CDD" id="cd07100">
    <property type="entry name" value="ALDH_SSADH1_GabD1"/>
    <property type="match status" value="1"/>
</dbReference>
<keyword evidence="3 5" id="KW-0560">Oxidoreductase</keyword>
<dbReference type="OrthoDB" id="6882680at2"/>
<dbReference type="EC" id="1.2.1.16" evidence="5"/>
<dbReference type="Proteomes" id="UP000006461">
    <property type="component" value="Chromosome"/>
</dbReference>
<dbReference type="InterPro" id="IPR016161">
    <property type="entry name" value="Ald_DH/histidinol_DH"/>
</dbReference>
<dbReference type="STRING" id="477641.MODMU_2347"/>
<accession>I4EWL6</accession>
<evidence type="ECO:0000256" key="2">
    <source>
        <dbReference type="ARBA" id="ARBA00022857"/>
    </source>
</evidence>
<gene>
    <name evidence="5" type="primary">gabD1</name>
    <name evidence="5" type="ordered locus">MODMU_2347</name>
</gene>
<proteinExistence type="inferred from homology"/>
<dbReference type="FunFam" id="3.40.605.10:FF:000012">
    <property type="entry name" value="NAD-dependent succinate-semialdehyde dehydrogenase"/>
    <property type="match status" value="1"/>
</dbReference>
<dbReference type="PANTHER" id="PTHR43217">
    <property type="entry name" value="SUCCINATE SEMIALDEHYDE DEHYDROGENASE [NAD(P)+] SAD"/>
    <property type="match status" value="1"/>
</dbReference>
<evidence type="ECO:0000313" key="6">
    <source>
        <dbReference type="Proteomes" id="UP000006461"/>
    </source>
</evidence>
<evidence type="ECO:0000259" key="4">
    <source>
        <dbReference type="Pfam" id="PF00171"/>
    </source>
</evidence>
<dbReference type="FunFam" id="3.40.309.10:FF:000009">
    <property type="entry name" value="Aldehyde dehydrogenase A"/>
    <property type="match status" value="1"/>
</dbReference>
<evidence type="ECO:0000313" key="5">
    <source>
        <dbReference type="EMBL" id="CCH87779.1"/>
    </source>
</evidence>
<dbReference type="PANTHER" id="PTHR43217:SF1">
    <property type="entry name" value="SUCCINATE SEMIALDEHYDE DEHYDROGENASE [NAD(P)+] SAD"/>
    <property type="match status" value="1"/>
</dbReference>
<reference evidence="5 6" key="1">
    <citation type="journal article" date="2012" name="J. Bacteriol.">
        <title>Genome Sequence of Radiation-Resistant Modestobacter marinus Strain BC501, a Representative Actinobacterium That Thrives on Calcareous Stone Surfaces.</title>
        <authorList>
            <person name="Normand P."/>
            <person name="Gury J."/>
            <person name="Pujic P."/>
            <person name="Chouaia B."/>
            <person name="Crotti E."/>
            <person name="Brusetti L."/>
            <person name="Daffonchio D."/>
            <person name="Vacherie B."/>
            <person name="Barbe V."/>
            <person name="Medigue C."/>
            <person name="Calteau A."/>
            <person name="Ghodhbane-Gtari F."/>
            <person name="Essoussi I."/>
            <person name="Nouioui I."/>
            <person name="Abbassi-Ghozzi I."/>
            <person name="Gtari M."/>
        </authorList>
    </citation>
    <scope>NUCLEOTIDE SEQUENCE [LARGE SCALE GENOMIC DNA]</scope>
    <source>
        <strain evidence="6">BC 501</strain>
    </source>
</reference>
<dbReference type="OMA" id="YGQVHAN"/>
<dbReference type="SUPFAM" id="SSF53720">
    <property type="entry name" value="ALDH-like"/>
    <property type="match status" value="1"/>
</dbReference>
<dbReference type="InterPro" id="IPR016162">
    <property type="entry name" value="Ald_DH_N"/>
</dbReference>
<name>I4EWL6_MODI5</name>
<evidence type="ECO:0000256" key="1">
    <source>
        <dbReference type="ARBA" id="ARBA00009986"/>
    </source>
</evidence>
<dbReference type="Gene3D" id="3.40.309.10">
    <property type="entry name" value="Aldehyde Dehydrogenase, Chain A, domain 2"/>
    <property type="match status" value="1"/>
</dbReference>
<dbReference type="KEGG" id="mmar:MODMU_2347"/>
<dbReference type="HOGENOM" id="CLU_005391_1_0_11"/>
<protein>
    <submittedName>
        <fullName evidence="5">Succinate-semialdehyde dehydrogenase [NADP+]</fullName>
        <ecNumber evidence="5">1.2.1.16</ecNumber>
    </submittedName>
</protein>
<dbReference type="GO" id="GO:0004030">
    <property type="term" value="F:aldehyde dehydrogenase [NAD(P)+] activity"/>
    <property type="evidence" value="ECO:0007669"/>
    <property type="project" value="InterPro"/>
</dbReference>
<sequence length="470" mass="48495">MPEVSTVDPSTGQVLATYPAADVDAVRAVLAPGQPPQPGWAARPVNKRDELVSAVGDRLREEADELAALMTAEMGKPIGEARAEVAKSATACEYYAEHGPGFLAPQQVDTGAGQRSWVGHEPLGVVLAVMPWNFPFWQVLRFAAPTLLAGNTAVLKHSPNVTGCALAIERVLRDAGVPEDVFRSIVVAEAEVPEVSRALIEDDRVAAVSLTGSERAGAAVAAAAGRAVKKSLLELGGSDPFVVLADADVELAVAGAVRSRFINSGQSCLAAKRFVVHRDVAEEFTARFAAAVTALRVGDPRDEATAVGPLARADLREGLLRQVRTSVEAGATVLTGGGPLEGPGAFFAPTVLAGVTLDMPVMAEETFGPVAAVLAVADDDEAVQAANATRYGLGASVWSADPEHALAVGRRITSGALFVNAVVASDPRLPFGGTKRSGYGRELGAAGALEFTNARTYVVGGGVPTGPATE</sequence>
<dbReference type="InterPro" id="IPR047110">
    <property type="entry name" value="GABD/Sad-like"/>
</dbReference>
<comment type="similarity">
    <text evidence="1">Belongs to the aldehyde dehydrogenase family.</text>
</comment>
<dbReference type="InterPro" id="IPR016163">
    <property type="entry name" value="Ald_DH_C"/>
</dbReference>
<dbReference type="InterPro" id="IPR016160">
    <property type="entry name" value="Ald_DH_CS_CYS"/>
</dbReference>
<organism evidence="5 6">
    <name type="scientific">Modestobacter italicus (strain DSM 44449 / CECT 9708 / BC 501)</name>
    <dbReference type="NCBI Taxonomy" id="2732864"/>
    <lineage>
        <taxon>Bacteria</taxon>
        <taxon>Bacillati</taxon>
        <taxon>Actinomycetota</taxon>
        <taxon>Actinomycetes</taxon>
        <taxon>Geodermatophilales</taxon>
        <taxon>Geodermatophilaceae</taxon>
        <taxon>Modestobacter</taxon>
    </lineage>
</organism>
<dbReference type="InterPro" id="IPR044148">
    <property type="entry name" value="ALDH_GabD1-like"/>
</dbReference>
<dbReference type="EMBL" id="FO203431">
    <property type="protein sequence ID" value="CCH87779.1"/>
    <property type="molecule type" value="Genomic_DNA"/>
</dbReference>
<dbReference type="Gene3D" id="3.40.605.10">
    <property type="entry name" value="Aldehyde Dehydrogenase, Chain A, domain 1"/>
    <property type="match status" value="1"/>
</dbReference>
<keyword evidence="2" id="KW-0521">NADP</keyword>
<feature type="domain" description="Aldehyde dehydrogenase" evidence="4">
    <location>
        <begin position="4"/>
        <end position="456"/>
    </location>
</feature>
<dbReference type="Pfam" id="PF00171">
    <property type="entry name" value="Aldedh"/>
    <property type="match status" value="1"/>
</dbReference>
<dbReference type="AlphaFoldDB" id="I4EWL6"/>
<evidence type="ECO:0000256" key="3">
    <source>
        <dbReference type="ARBA" id="ARBA00023002"/>
    </source>
</evidence>
<keyword evidence="6" id="KW-1185">Reference proteome</keyword>
<dbReference type="PATRIC" id="fig|477641.3.peg.2236"/>